<dbReference type="AlphaFoldDB" id="A0A2J6TNW7"/>
<keyword evidence="8" id="KW-1185">Reference proteome</keyword>
<dbReference type="GeneID" id="36579108"/>
<comment type="pathway">
    <text evidence="1">Cofactor biosynthesis; NAD(+) biosynthesis.</text>
</comment>
<evidence type="ECO:0000256" key="1">
    <source>
        <dbReference type="ARBA" id="ARBA00004790"/>
    </source>
</evidence>
<dbReference type="InterPro" id="IPR051182">
    <property type="entry name" value="Euk_NMN_adenylyltrnsfrase"/>
</dbReference>
<evidence type="ECO:0000259" key="6">
    <source>
        <dbReference type="PROSITE" id="PS51471"/>
    </source>
</evidence>
<dbReference type="GO" id="GO:0009435">
    <property type="term" value="P:NAD+ biosynthetic process"/>
    <property type="evidence" value="ECO:0007669"/>
    <property type="project" value="UniProtKB-UniPathway"/>
</dbReference>
<organism evidence="7 8">
    <name type="scientific">Hyaloscypha bicolor E</name>
    <dbReference type="NCBI Taxonomy" id="1095630"/>
    <lineage>
        <taxon>Eukaryota</taxon>
        <taxon>Fungi</taxon>
        <taxon>Dikarya</taxon>
        <taxon>Ascomycota</taxon>
        <taxon>Pezizomycotina</taxon>
        <taxon>Leotiomycetes</taxon>
        <taxon>Helotiales</taxon>
        <taxon>Hyaloscyphaceae</taxon>
        <taxon>Hyaloscypha</taxon>
        <taxon>Hyaloscypha bicolor</taxon>
    </lineage>
</organism>
<sequence length="1181" mass="131125">MHPELQSALNAYRSSRCFDPERYLQAKSSLINAYFTQSGISGCVVGVSGGVDSAVTLGIIAHAARQPGSPIRRILALLLPMHGEGATHQDTASSRGAEVAAAFGVPSVTVDLSSTLTAAREASVASTGIKGTAWASGQLVSYLRTPMLYYQTALLTEQGFRSIACGTTNRDEGSYIGFFGKASDGMVDIQPVSDIHKSEVYQLADGLGVPSSVITAVPTGDTYDGACDEDMIGAPYDALEIYTWYLCTDPRDGGPWRASLCPDAQSEFMSWEKKFERLHQVNTHKYIGDSPAVHLDLYPRAVPGGWRTQEVEQFPNPIPHEGALAMRVGPIELTSRLKHALRGDARRATSVKSLADFGESALLLRDVLSAQACDEFLRDAVNWPWVPADIHGRVLVPNSELLADEEGRVIGSYRSTAYDEEVAQLLWDRLAPSLPGFRTMSDFTPTDWNDHPVWRPVGINPMLRFIRYEKGGALVPHYDAGFDFKDGRKHTLMSVVITLTPPSQGLGGNTRFLIDHQRFLPLDERNYTDHDTQASSCDILVEVPAKAGDVLVFDHRVLHDGSTWNGTSPRILLRTDIIYERCSSHAIHVSKRSAPLPSLPPEKWARDPTFANAYRVLGGVKEIEEAGYFEDGLEYSPRSDPRWWTAPFDKILKNLAQQKPQDSSKELYVLVSTGAFSPVHAGHLEMMERAKIALEERGHAILGGYLAPDHDSYISRKCGADFTPAAQRLDLCERAIRNSDWLMVERWAALHVPAAVNFTAVIERLEKHLAYYVRTHRPIHIVFVCGSDNARFAKAFAGRGSCVCVLRPGYEAEFKRIAEDPVVQQNPRIVFTPNVTSPWTSSNVRRGDIQALPEEVKDEWLRLRTINHGRDVQTPGVVSLYVRNEGDWAVQSWEHLPGMDPTRLHQAYQTFSKGLVTALEESFSRGRKLEGGPDVQSFTLDLDNQKRIFQGIADSSPIISLDPCLPGAVNMEVSRCFEPLSRVDPGFVARPGAEPIATQLERLENTSYILFDDDTFTGHTRDYVRALVESRCRVAKFATLCDASGPLSASPEGKKKSDYPPRLNHVDCRDFLVGAREAGLVVRLPDGSLCRAPYMLPYVRPHYQASVYLSEEIEFSRRVWGLNRRFFEDLGATLRVLDMGGAFRRLCEVQSFSGEMTMEELCDWHLEHLNTSSVPSNPDST</sequence>
<dbReference type="InterPro" id="IPR005123">
    <property type="entry name" value="Oxoglu/Fe-dep_dioxygenase_dom"/>
</dbReference>
<dbReference type="GO" id="GO:0003952">
    <property type="term" value="F:NAD+ synthase (glutamine-hydrolyzing) activity"/>
    <property type="evidence" value="ECO:0007669"/>
    <property type="project" value="InterPro"/>
</dbReference>
<dbReference type="Proteomes" id="UP000235371">
    <property type="component" value="Unassembled WGS sequence"/>
</dbReference>
<dbReference type="GO" id="GO:0000309">
    <property type="term" value="F:nicotinamide-nucleotide adenylyltransferase activity"/>
    <property type="evidence" value="ECO:0007669"/>
    <property type="project" value="TreeGrafter"/>
</dbReference>
<evidence type="ECO:0000256" key="2">
    <source>
        <dbReference type="ARBA" id="ARBA00022598"/>
    </source>
</evidence>
<dbReference type="InterPro" id="IPR022310">
    <property type="entry name" value="NAD/GMP_synthase"/>
</dbReference>
<dbReference type="Pfam" id="PF01467">
    <property type="entry name" value="CTP_transf_like"/>
    <property type="match status" value="1"/>
</dbReference>
<dbReference type="EMBL" id="KZ613747">
    <property type="protein sequence ID" value="PMD64716.1"/>
    <property type="molecule type" value="Genomic_DNA"/>
</dbReference>
<dbReference type="GO" id="GO:0004515">
    <property type="term" value="F:nicotinate-nucleotide adenylyltransferase activity"/>
    <property type="evidence" value="ECO:0007669"/>
    <property type="project" value="TreeGrafter"/>
</dbReference>
<dbReference type="SUPFAM" id="SSF52374">
    <property type="entry name" value="Nucleotidylyl transferase"/>
    <property type="match status" value="1"/>
</dbReference>
<keyword evidence="3" id="KW-0547">Nucleotide-binding</keyword>
<dbReference type="UniPathway" id="UPA00253"/>
<dbReference type="Gene3D" id="2.60.120.620">
    <property type="entry name" value="q2cbj1_9rhob like domain"/>
    <property type="match status" value="1"/>
</dbReference>
<dbReference type="GO" id="GO:0005737">
    <property type="term" value="C:cytoplasm"/>
    <property type="evidence" value="ECO:0007669"/>
    <property type="project" value="InterPro"/>
</dbReference>
<protein>
    <recommendedName>
        <fullName evidence="6">Fe2OG dioxygenase domain-containing protein</fullName>
    </recommendedName>
</protein>
<proteinExistence type="predicted"/>
<dbReference type="InParanoid" id="A0A2J6TNW7"/>
<reference evidence="7 8" key="1">
    <citation type="submission" date="2016-04" db="EMBL/GenBank/DDBJ databases">
        <title>A degradative enzymes factory behind the ericoid mycorrhizal symbiosis.</title>
        <authorList>
            <consortium name="DOE Joint Genome Institute"/>
            <person name="Martino E."/>
            <person name="Morin E."/>
            <person name="Grelet G."/>
            <person name="Kuo A."/>
            <person name="Kohler A."/>
            <person name="Daghino S."/>
            <person name="Barry K."/>
            <person name="Choi C."/>
            <person name="Cichocki N."/>
            <person name="Clum A."/>
            <person name="Copeland A."/>
            <person name="Hainaut M."/>
            <person name="Haridas S."/>
            <person name="Labutti K."/>
            <person name="Lindquist E."/>
            <person name="Lipzen A."/>
            <person name="Khouja H.-R."/>
            <person name="Murat C."/>
            <person name="Ohm R."/>
            <person name="Olson A."/>
            <person name="Spatafora J."/>
            <person name="Veneault-Fourrey C."/>
            <person name="Henrissat B."/>
            <person name="Grigoriev I."/>
            <person name="Martin F."/>
            <person name="Perotto S."/>
        </authorList>
    </citation>
    <scope>NUCLEOTIDE SEQUENCE [LARGE SCALE GENOMIC DNA]</scope>
    <source>
        <strain evidence="7 8">E</strain>
    </source>
</reference>
<dbReference type="InterPro" id="IPR003694">
    <property type="entry name" value="NAD_synthase"/>
</dbReference>
<dbReference type="PANTHER" id="PTHR12039">
    <property type="entry name" value="NICOTINAMIDE MONONUCLEOTIDE ADENYLYLTRANSFERASE"/>
    <property type="match status" value="1"/>
</dbReference>
<accession>A0A2J6TNW7</accession>
<keyword evidence="2" id="KW-0436">Ligase</keyword>
<dbReference type="InterPro" id="IPR004821">
    <property type="entry name" value="Cyt_trans-like"/>
</dbReference>
<dbReference type="Gene3D" id="3.40.50.620">
    <property type="entry name" value="HUPs"/>
    <property type="match status" value="2"/>
</dbReference>
<evidence type="ECO:0000313" key="7">
    <source>
        <dbReference type="EMBL" id="PMD64716.1"/>
    </source>
</evidence>
<keyword evidence="4" id="KW-0067">ATP-binding</keyword>
<dbReference type="RefSeq" id="XP_024741620.1">
    <property type="nucleotide sequence ID" value="XM_024871026.1"/>
</dbReference>
<dbReference type="CDD" id="cd00553">
    <property type="entry name" value="NAD_synthase"/>
    <property type="match status" value="1"/>
</dbReference>
<evidence type="ECO:0000256" key="4">
    <source>
        <dbReference type="ARBA" id="ARBA00022840"/>
    </source>
</evidence>
<dbReference type="NCBIfam" id="TIGR00552">
    <property type="entry name" value="nadE"/>
    <property type="match status" value="1"/>
</dbReference>
<gene>
    <name evidence="7" type="ORF">K444DRAFT_204467</name>
</gene>
<dbReference type="GO" id="GO:0005524">
    <property type="term" value="F:ATP binding"/>
    <property type="evidence" value="ECO:0007669"/>
    <property type="project" value="UniProtKB-KW"/>
</dbReference>
<keyword evidence="5" id="KW-0520">NAD</keyword>
<dbReference type="GO" id="GO:0004359">
    <property type="term" value="F:glutaminase activity"/>
    <property type="evidence" value="ECO:0007669"/>
    <property type="project" value="InterPro"/>
</dbReference>
<dbReference type="SUPFAM" id="SSF51197">
    <property type="entry name" value="Clavaminate synthase-like"/>
    <property type="match status" value="1"/>
</dbReference>
<dbReference type="PANTHER" id="PTHR12039:SF0">
    <property type="entry name" value="NICOTINAMIDE-NUCLEOTIDE ADENYLYLTRANSFERASE"/>
    <property type="match status" value="1"/>
</dbReference>
<dbReference type="PROSITE" id="PS51471">
    <property type="entry name" value="FE2OG_OXY"/>
    <property type="match status" value="1"/>
</dbReference>
<dbReference type="Pfam" id="PF02540">
    <property type="entry name" value="NAD_synthase"/>
    <property type="match status" value="1"/>
</dbReference>
<evidence type="ECO:0000256" key="5">
    <source>
        <dbReference type="ARBA" id="ARBA00023027"/>
    </source>
</evidence>
<evidence type="ECO:0000256" key="3">
    <source>
        <dbReference type="ARBA" id="ARBA00022741"/>
    </source>
</evidence>
<dbReference type="OrthoDB" id="422187at2759"/>
<dbReference type="InterPro" id="IPR014729">
    <property type="entry name" value="Rossmann-like_a/b/a_fold"/>
</dbReference>
<name>A0A2J6TNW7_9HELO</name>
<dbReference type="STRING" id="1095630.A0A2J6TNW7"/>
<feature type="domain" description="Fe2OG dioxygenase" evidence="6">
    <location>
        <begin position="458"/>
        <end position="579"/>
    </location>
</feature>
<dbReference type="SUPFAM" id="SSF52402">
    <property type="entry name" value="Adenine nucleotide alpha hydrolases-like"/>
    <property type="match status" value="1"/>
</dbReference>
<evidence type="ECO:0000313" key="8">
    <source>
        <dbReference type="Proteomes" id="UP000235371"/>
    </source>
</evidence>